<sequence>MEFWGTEVKSGEPLVVEIGGDFILHLSQACLGEVKKDKGNESVCLYVKVNDKKYVLGILSPEKFPQISFDLVFEKDVELSHNWKNGSVYFSGYKIAQAESDDYSEPEFEIEEDLPVANNNGKPQLESKKAKSPAEKTKPSSSEPKQKVKIIEPQKEDKPKEETDESSDDSSDDDDSTDDQDMVANGEDEEDAESDDEDDESDDEDDESDDEDEEEPTRLKAEQGKKRSAEPAKKVPVADKKAKLVTPQKTEGKKVVGHVATPHPSKQTVKTPANNDQKKDQTQKSFACVSCNRSFGSENALQSHTKAKHSAAQ</sequence>
<name>A0ACB7H4K9_MANES</name>
<evidence type="ECO:0000313" key="2">
    <source>
        <dbReference type="Proteomes" id="UP000091857"/>
    </source>
</evidence>
<dbReference type="EMBL" id="CM004395">
    <property type="protein sequence ID" value="KAG8647116.1"/>
    <property type="molecule type" value="Genomic_DNA"/>
</dbReference>
<proteinExistence type="predicted"/>
<gene>
    <name evidence="1" type="ORF">MANES_09G060536v8</name>
</gene>
<evidence type="ECO:0000313" key="1">
    <source>
        <dbReference type="EMBL" id="KAG8647116.1"/>
    </source>
</evidence>
<organism evidence="1 2">
    <name type="scientific">Manihot esculenta</name>
    <name type="common">Cassava</name>
    <name type="synonym">Jatropha manihot</name>
    <dbReference type="NCBI Taxonomy" id="3983"/>
    <lineage>
        <taxon>Eukaryota</taxon>
        <taxon>Viridiplantae</taxon>
        <taxon>Streptophyta</taxon>
        <taxon>Embryophyta</taxon>
        <taxon>Tracheophyta</taxon>
        <taxon>Spermatophyta</taxon>
        <taxon>Magnoliopsida</taxon>
        <taxon>eudicotyledons</taxon>
        <taxon>Gunneridae</taxon>
        <taxon>Pentapetalae</taxon>
        <taxon>rosids</taxon>
        <taxon>fabids</taxon>
        <taxon>Malpighiales</taxon>
        <taxon>Euphorbiaceae</taxon>
        <taxon>Crotonoideae</taxon>
        <taxon>Manihoteae</taxon>
        <taxon>Manihot</taxon>
    </lineage>
</organism>
<dbReference type="Proteomes" id="UP000091857">
    <property type="component" value="Chromosome 9"/>
</dbReference>
<reference evidence="2" key="1">
    <citation type="journal article" date="2016" name="Nat. Biotechnol.">
        <title>Sequencing wild and cultivated cassava and related species reveals extensive interspecific hybridization and genetic diversity.</title>
        <authorList>
            <person name="Bredeson J.V."/>
            <person name="Lyons J.B."/>
            <person name="Prochnik S.E."/>
            <person name="Wu G.A."/>
            <person name="Ha C.M."/>
            <person name="Edsinger-Gonzales E."/>
            <person name="Grimwood J."/>
            <person name="Schmutz J."/>
            <person name="Rabbi I.Y."/>
            <person name="Egesi C."/>
            <person name="Nauluvula P."/>
            <person name="Lebot V."/>
            <person name="Ndunguru J."/>
            <person name="Mkamilo G."/>
            <person name="Bart R.S."/>
            <person name="Setter T.L."/>
            <person name="Gleadow R.M."/>
            <person name="Kulakow P."/>
            <person name="Ferguson M.E."/>
            <person name="Rounsley S."/>
            <person name="Rokhsar D.S."/>
        </authorList>
    </citation>
    <scope>NUCLEOTIDE SEQUENCE [LARGE SCALE GENOMIC DNA]</scope>
    <source>
        <strain evidence="2">cv. AM560-2</strain>
    </source>
</reference>
<protein>
    <submittedName>
        <fullName evidence="1">Uncharacterized protein</fullName>
    </submittedName>
</protein>
<comment type="caution">
    <text evidence="1">The sequence shown here is derived from an EMBL/GenBank/DDBJ whole genome shotgun (WGS) entry which is preliminary data.</text>
</comment>
<keyword evidence="2" id="KW-1185">Reference proteome</keyword>
<accession>A0ACB7H4K9</accession>